<dbReference type="InterPro" id="IPR014718">
    <property type="entry name" value="GH-type_carb-bd"/>
</dbReference>
<sequence length="366" mass="39492">MPPCCHRRVRAAAAPALQAPTPPPRMPMGGARPGKQAASRALLQRRPEPMLELNCGSNHVVLDPVQGGGIRQWRHGGHDVLQPCRFMSGVAFPAAGPSAPLSACPILPFGGLLAEGRFSFAGQEYVLGKGAHAHLLHGSSWARPWTVAHRMERQAIFVLDHDPAAADNASEWPFAYRGVVEYVLHDWGLAVTVVIENRDRAEQPVGLGFLACPKTGPHARLSLNAHSAWTKDAQALPAEEVACTDIWDFRHGQSLEGRVLDVCFTGFGGRAELENTYARSPQAFVFEADPVFTHLSVERFQEEVEREGEAKGGGSLELFASTAMPDALNRPGVAGGGMHVLAPGARLGGNLRLKLSEHAHRRPCRP</sequence>
<accession>A0A506UQ75</accession>
<dbReference type="InterPro" id="IPR008183">
    <property type="entry name" value="Aldose_1/G6P_1-epimerase"/>
</dbReference>
<dbReference type="Pfam" id="PF01263">
    <property type="entry name" value="Aldose_epim"/>
    <property type="match status" value="1"/>
</dbReference>
<dbReference type="InterPro" id="IPR011013">
    <property type="entry name" value="Gal_mutarotase_sf_dom"/>
</dbReference>
<dbReference type="GO" id="GO:0016853">
    <property type="term" value="F:isomerase activity"/>
    <property type="evidence" value="ECO:0007669"/>
    <property type="project" value="InterPro"/>
</dbReference>
<organism evidence="2 3">
    <name type="scientific">Oecophyllibacter saccharovorans</name>
    <dbReference type="NCBI Taxonomy" id="2558360"/>
    <lineage>
        <taxon>Bacteria</taxon>
        <taxon>Pseudomonadati</taxon>
        <taxon>Pseudomonadota</taxon>
        <taxon>Alphaproteobacteria</taxon>
        <taxon>Acetobacterales</taxon>
        <taxon>Acetobacteraceae</taxon>
        <taxon>Oecophyllibacter</taxon>
    </lineage>
</organism>
<proteinExistence type="predicted"/>
<evidence type="ECO:0000313" key="2">
    <source>
        <dbReference type="EMBL" id="TPW35466.1"/>
    </source>
</evidence>
<dbReference type="GO" id="GO:0030246">
    <property type="term" value="F:carbohydrate binding"/>
    <property type="evidence" value="ECO:0007669"/>
    <property type="project" value="InterPro"/>
</dbReference>
<gene>
    <name evidence="2" type="ORF">E3202_00275</name>
</gene>
<keyword evidence="3" id="KW-1185">Reference proteome</keyword>
<dbReference type="GO" id="GO:0005975">
    <property type="term" value="P:carbohydrate metabolic process"/>
    <property type="evidence" value="ECO:0007669"/>
    <property type="project" value="InterPro"/>
</dbReference>
<dbReference type="Gene3D" id="2.70.98.10">
    <property type="match status" value="1"/>
</dbReference>
<evidence type="ECO:0000256" key="1">
    <source>
        <dbReference type="SAM" id="MobiDB-lite"/>
    </source>
</evidence>
<dbReference type="SUPFAM" id="SSF74650">
    <property type="entry name" value="Galactose mutarotase-like"/>
    <property type="match status" value="1"/>
</dbReference>
<reference evidence="2 3" key="1">
    <citation type="submission" date="2019-03" db="EMBL/GenBank/DDBJ databases">
        <title>The complete genome sequence of Neokomagataea sp. Jb2 NBRC113641.</title>
        <authorList>
            <person name="Chua K.-O."/>
            <person name="Chan K.-G."/>
            <person name="See-Too W.-S."/>
        </authorList>
    </citation>
    <scope>NUCLEOTIDE SEQUENCE [LARGE SCALE GENOMIC DNA]</scope>
    <source>
        <strain evidence="2 3">Jb2</strain>
    </source>
</reference>
<dbReference type="EMBL" id="SORZ01000001">
    <property type="protein sequence ID" value="TPW35466.1"/>
    <property type="molecule type" value="Genomic_DNA"/>
</dbReference>
<dbReference type="AlphaFoldDB" id="A0A506UQ75"/>
<protein>
    <submittedName>
        <fullName evidence="2">Aldose 1-epimerase</fullName>
    </submittedName>
</protein>
<name>A0A506UQ75_9PROT</name>
<feature type="region of interest" description="Disordered" evidence="1">
    <location>
        <begin position="11"/>
        <end position="40"/>
    </location>
</feature>
<evidence type="ECO:0000313" key="3">
    <source>
        <dbReference type="Proteomes" id="UP000315037"/>
    </source>
</evidence>
<dbReference type="Proteomes" id="UP000315037">
    <property type="component" value="Unassembled WGS sequence"/>
</dbReference>
<comment type="caution">
    <text evidence="2">The sequence shown here is derived from an EMBL/GenBank/DDBJ whole genome shotgun (WGS) entry which is preliminary data.</text>
</comment>